<dbReference type="eggNOG" id="arCOG05400">
    <property type="taxonomic scope" value="Archaea"/>
</dbReference>
<keyword evidence="3" id="KW-1185">Reference proteome</keyword>
<dbReference type="AlphaFoldDB" id="B1YAT3"/>
<dbReference type="EMBL" id="CP001014">
    <property type="protein sequence ID" value="ACB39162.1"/>
    <property type="molecule type" value="Genomic_DNA"/>
</dbReference>
<sequence length="134" mass="15537">MAVRFKVERKTESPDSAWAKMSDVENMPRYWGGHREVKILERRGSLLLAQVRFAFPGPLNKAMAEVYIDGGRREVVMRYLKGPFTGTVVNYVRNNVVGSIWDVRLHPLFRIAKPWIENHFRKGVEHAVEQLTQT</sequence>
<dbReference type="GeneID" id="6164857"/>
<protein>
    <recommendedName>
        <fullName evidence="1">Coenzyme Q-binding protein COQ10 START domain-containing protein</fullName>
    </recommendedName>
</protein>
<dbReference type="OrthoDB" id="7914at2157"/>
<reference evidence="2" key="1">
    <citation type="submission" date="2008-03" db="EMBL/GenBank/DDBJ databases">
        <title>Complete sequence of Thermoproteus neutrophilus V24Sta.</title>
        <authorList>
            <consortium name="US DOE Joint Genome Institute"/>
            <person name="Copeland A."/>
            <person name="Lucas S."/>
            <person name="Lapidus A."/>
            <person name="Glavina del Rio T."/>
            <person name="Dalin E."/>
            <person name="Tice H."/>
            <person name="Bruce D."/>
            <person name="Goodwin L."/>
            <person name="Pitluck S."/>
            <person name="Sims D."/>
            <person name="Brettin T."/>
            <person name="Detter J.C."/>
            <person name="Han C."/>
            <person name="Kuske C.R."/>
            <person name="Schmutz J."/>
            <person name="Larimer F."/>
            <person name="Land M."/>
            <person name="Hauser L."/>
            <person name="Kyrpides N."/>
            <person name="Mikhailova N."/>
            <person name="Biddle J.F."/>
            <person name="Zhang Z."/>
            <person name="Fitz-Gibbon S.T."/>
            <person name="Lowe T.M."/>
            <person name="Saltikov C."/>
            <person name="House C.H."/>
            <person name="Richardson P."/>
        </authorList>
    </citation>
    <scope>NUCLEOTIDE SEQUENCE [LARGE SCALE GENOMIC DNA]</scope>
    <source>
        <strain evidence="2">V24Sta</strain>
    </source>
</reference>
<evidence type="ECO:0000259" key="1">
    <source>
        <dbReference type="Pfam" id="PF03364"/>
    </source>
</evidence>
<dbReference type="SUPFAM" id="SSF55961">
    <property type="entry name" value="Bet v1-like"/>
    <property type="match status" value="1"/>
</dbReference>
<dbReference type="Gene3D" id="3.30.530.20">
    <property type="match status" value="1"/>
</dbReference>
<dbReference type="RefSeq" id="WP_012349583.1">
    <property type="nucleotide sequence ID" value="NC_010525.1"/>
</dbReference>
<dbReference type="Pfam" id="PF03364">
    <property type="entry name" value="Polyketide_cyc"/>
    <property type="match status" value="1"/>
</dbReference>
<dbReference type="Proteomes" id="UP000001694">
    <property type="component" value="Chromosome"/>
</dbReference>
<accession>B1YAT3</accession>
<dbReference type="HOGENOM" id="CLU_131895_0_0_2"/>
<dbReference type="InterPro" id="IPR005031">
    <property type="entry name" value="COQ10_START"/>
</dbReference>
<evidence type="ECO:0000313" key="2">
    <source>
        <dbReference type="EMBL" id="ACB39162.1"/>
    </source>
</evidence>
<organism evidence="2 3">
    <name type="scientific">Pyrobaculum neutrophilum (strain DSM 2338 / JCM 9278 / NBRC 100436 / V24Sta)</name>
    <name type="common">Thermoproteus neutrophilus</name>
    <dbReference type="NCBI Taxonomy" id="444157"/>
    <lineage>
        <taxon>Archaea</taxon>
        <taxon>Thermoproteota</taxon>
        <taxon>Thermoprotei</taxon>
        <taxon>Thermoproteales</taxon>
        <taxon>Thermoproteaceae</taxon>
        <taxon>Pyrobaculum</taxon>
    </lineage>
</organism>
<dbReference type="KEGG" id="tne:Tneu_0207"/>
<evidence type="ECO:0000313" key="3">
    <source>
        <dbReference type="Proteomes" id="UP000001694"/>
    </source>
</evidence>
<name>B1YAT3_PYRNV</name>
<proteinExistence type="predicted"/>
<gene>
    <name evidence="2" type="ordered locus">Tneu_0207</name>
</gene>
<feature type="domain" description="Coenzyme Q-binding protein COQ10 START" evidence="1">
    <location>
        <begin position="13"/>
        <end position="85"/>
    </location>
</feature>
<dbReference type="CDD" id="cd07812">
    <property type="entry name" value="SRPBCC"/>
    <property type="match status" value="1"/>
</dbReference>
<dbReference type="InterPro" id="IPR023393">
    <property type="entry name" value="START-like_dom_sf"/>
</dbReference>